<dbReference type="InterPro" id="IPR036259">
    <property type="entry name" value="MFS_trans_sf"/>
</dbReference>
<dbReference type="KEGG" id="dci:103520324"/>
<proteinExistence type="predicted"/>
<dbReference type="AlphaFoldDB" id="A0A3Q0JFM7"/>
<evidence type="ECO:0000256" key="4">
    <source>
        <dbReference type="ARBA" id="ARBA00023136"/>
    </source>
</evidence>
<protein>
    <submittedName>
        <fullName evidence="8">Facilitated trehalose transporter Tret1-like</fullName>
    </submittedName>
</protein>
<feature type="domain" description="Major facilitator superfamily (MFS) profile" evidence="6">
    <location>
        <begin position="1"/>
        <end position="355"/>
    </location>
</feature>
<dbReference type="Pfam" id="PF00083">
    <property type="entry name" value="Sugar_tr"/>
    <property type="match status" value="1"/>
</dbReference>
<sequence length="355" mass="40211">MFANPGILRECCAAVIANMMSFALGLITVWVSACRHYFHSDNSPLGPVSTQYISWAGSIPFLSALLGLFVWGNLSERLGRKPTGFILGLPFTIMYILLCVSHNQTVVLVARFIGGFANVGCIMCVTLYVKEIASAEMRHKLANMFSMSFALGSVYIIAVSAFVSYDTLHWILLSINLLYLLLVCFIPESPVYHIKNNDFQKARKSLEWLRKTTDETVLNSEIKTLKKLFIIESSIKFLDIFRNKYYFKSMLIATFLQTCILNATAFSCIITFSSYIIQSLIVVRDVSMYNIAFTIFQLFGCLASFFVSNILGRRTFIVSTCITYAVFFFVIGLYSYIPIPYHDKVSLVLIYLFVF</sequence>
<dbReference type="InterPro" id="IPR020846">
    <property type="entry name" value="MFS_dom"/>
</dbReference>
<feature type="transmembrane region" description="Helical" evidence="5">
    <location>
        <begin position="109"/>
        <end position="129"/>
    </location>
</feature>
<dbReference type="GO" id="GO:0022857">
    <property type="term" value="F:transmembrane transporter activity"/>
    <property type="evidence" value="ECO:0007669"/>
    <property type="project" value="InterPro"/>
</dbReference>
<dbReference type="SUPFAM" id="SSF103473">
    <property type="entry name" value="MFS general substrate transporter"/>
    <property type="match status" value="1"/>
</dbReference>
<dbReference type="STRING" id="121845.A0A3Q0JFM7"/>
<evidence type="ECO:0000256" key="1">
    <source>
        <dbReference type="ARBA" id="ARBA00004141"/>
    </source>
</evidence>
<evidence type="ECO:0000313" key="8">
    <source>
        <dbReference type="RefSeq" id="XP_026687287.1"/>
    </source>
</evidence>
<keyword evidence="3 5" id="KW-1133">Transmembrane helix</keyword>
<dbReference type="Proteomes" id="UP000079169">
    <property type="component" value="Unplaced"/>
</dbReference>
<dbReference type="InterPro" id="IPR050549">
    <property type="entry name" value="MFS_Trehalose_Transporter"/>
</dbReference>
<evidence type="ECO:0000256" key="3">
    <source>
        <dbReference type="ARBA" id="ARBA00022989"/>
    </source>
</evidence>
<dbReference type="RefSeq" id="XP_026687287.1">
    <property type="nucleotide sequence ID" value="XM_026831486.1"/>
</dbReference>
<dbReference type="PANTHER" id="PTHR48021:SF1">
    <property type="entry name" value="GH07001P-RELATED"/>
    <property type="match status" value="1"/>
</dbReference>
<feature type="transmembrane region" description="Helical" evidence="5">
    <location>
        <begin position="141"/>
        <end position="162"/>
    </location>
</feature>
<evidence type="ECO:0000256" key="2">
    <source>
        <dbReference type="ARBA" id="ARBA00022692"/>
    </source>
</evidence>
<dbReference type="GeneID" id="103520324"/>
<organism evidence="7 8">
    <name type="scientific">Diaphorina citri</name>
    <name type="common">Asian citrus psyllid</name>
    <dbReference type="NCBI Taxonomy" id="121845"/>
    <lineage>
        <taxon>Eukaryota</taxon>
        <taxon>Metazoa</taxon>
        <taxon>Ecdysozoa</taxon>
        <taxon>Arthropoda</taxon>
        <taxon>Hexapoda</taxon>
        <taxon>Insecta</taxon>
        <taxon>Pterygota</taxon>
        <taxon>Neoptera</taxon>
        <taxon>Paraneoptera</taxon>
        <taxon>Hemiptera</taxon>
        <taxon>Sternorrhyncha</taxon>
        <taxon>Psylloidea</taxon>
        <taxon>Psyllidae</taxon>
        <taxon>Diaphorininae</taxon>
        <taxon>Diaphorina</taxon>
    </lineage>
</organism>
<feature type="transmembrane region" description="Helical" evidence="5">
    <location>
        <begin position="52"/>
        <end position="72"/>
    </location>
</feature>
<evidence type="ECO:0000259" key="6">
    <source>
        <dbReference type="PROSITE" id="PS50850"/>
    </source>
</evidence>
<dbReference type="Gene3D" id="1.20.1250.20">
    <property type="entry name" value="MFS general substrate transporter like domains"/>
    <property type="match status" value="1"/>
</dbReference>
<feature type="transmembrane region" description="Helical" evidence="5">
    <location>
        <begin position="84"/>
        <end position="103"/>
    </location>
</feature>
<name>A0A3Q0JFM7_DIACI</name>
<feature type="transmembrane region" description="Helical" evidence="5">
    <location>
        <begin position="168"/>
        <end position="186"/>
    </location>
</feature>
<feature type="non-terminal residue" evidence="8">
    <location>
        <position position="355"/>
    </location>
</feature>
<keyword evidence="2 5" id="KW-0812">Transmembrane</keyword>
<feature type="transmembrane region" description="Helical" evidence="5">
    <location>
        <begin position="12"/>
        <end position="32"/>
    </location>
</feature>
<reference evidence="8" key="1">
    <citation type="submission" date="2025-08" db="UniProtKB">
        <authorList>
            <consortium name="RefSeq"/>
        </authorList>
    </citation>
    <scope>IDENTIFICATION</scope>
</reference>
<dbReference type="PROSITE" id="PS50850">
    <property type="entry name" value="MFS"/>
    <property type="match status" value="1"/>
</dbReference>
<comment type="subcellular location">
    <subcellularLocation>
        <location evidence="1">Membrane</location>
        <topology evidence="1">Multi-pass membrane protein</topology>
    </subcellularLocation>
</comment>
<evidence type="ECO:0000313" key="7">
    <source>
        <dbReference type="Proteomes" id="UP000079169"/>
    </source>
</evidence>
<accession>A0A3Q0JFM7</accession>
<dbReference type="PANTHER" id="PTHR48021">
    <property type="match status" value="1"/>
</dbReference>
<dbReference type="PaxDb" id="121845-A0A3Q0JFM7"/>
<keyword evidence="4 5" id="KW-0472">Membrane</keyword>
<dbReference type="InterPro" id="IPR005828">
    <property type="entry name" value="MFS_sugar_transport-like"/>
</dbReference>
<dbReference type="GO" id="GO:0016020">
    <property type="term" value="C:membrane"/>
    <property type="evidence" value="ECO:0007669"/>
    <property type="project" value="UniProtKB-SubCell"/>
</dbReference>
<feature type="transmembrane region" description="Helical" evidence="5">
    <location>
        <begin position="251"/>
        <end position="277"/>
    </location>
</feature>
<evidence type="ECO:0000256" key="5">
    <source>
        <dbReference type="SAM" id="Phobius"/>
    </source>
</evidence>
<keyword evidence="7" id="KW-1185">Reference proteome</keyword>
<feature type="transmembrane region" description="Helical" evidence="5">
    <location>
        <begin position="315"/>
        <end position="337"/>
    </location>
</feature>
<feature type="transmembrane region" description="Helical" evidence="5">
    <location>
        <begin position="289"/>
        <end position="308"/>
    </location>
</feature>
<gene>
    <name evidence="8" type="primary">LOC103520324</name>
</gene>